<keyword evidence="2" id="KW-1185">Reference proteome</keyword>
<dbReference type="EMBL" id="JANPWB010000001">
    <property type="protein sequence ID" value="KAJ1218715.1"/>
    <property type="molecule type" value="Genomic_DNA"/>
</dbReference>
<name>A0AAV7X3A8_PLEWA</name>
<comment type="caution">
    <text evidence="1">The sequence shown here is derived from an EMBL/GenBank/DDBJ whole genome shotgun (WGS) entry which is preliminary data.</text>
</comment>
<sequence>MATGEDTLTVSEKARASLVMHIATNLEAIRDTKVTLEAQIAVVVNEVGLLHEDHKKLVVQVKLGTV</sequence>
<organism evidence="1 2">
    <name type="scientific">Pleurodeles waltl</name>
    <name type="common">Iberian ribbed newt</name>
    <dbReference type="NCBI Taxonomy" id="8319"/>
    <lineage>
        <taxon>Eukaryota</taxon>
        <taxon>Metazoa</taxon>
        <taxon>Chordata</taxon>
        <taxon>Craniata</taxon>
        <taxon>Vertebrata</taxon>
        <taxon>Euteleostomi</taxon>
        <taxon>Amphibia</taxon>
        <taxon>Batrachia</taxon>
        <taxon>Caudata</taxon>
        <taxon>Salamandroidea</taxon>
        <taxon>Salamandridae</taxon>
        <taxon>Pleurodelinae</taxon>
        <taxon>Pleurodeles</taxon>
    </lineage>
</organism>
<evidence type="ECO:0000313" key="1">
    <source>
        <dbReference type="EMBL" id="KAJ1218715.1"/>
    </source>
</evidence>
<evidence type="ECO:0000313" key="2">
    <source>
        <dbReference type="Proteomes" id="UP001066276"/>
    </source>
</evidence>
<reference evidence="1" key="1">
    <citation type="journal article" date="2022" name="bioRxiv">
        <title>Sequencing and chromosome-scale assembly of the giantPleurodeles waltlgenome.</title>
        <authorList>
            <person name="Brown T."/>
            <person name="Elewa A."/>
            <person name="Iarovenko S."/>
            <person name="Subramanian E."/>
            <person name="Araus A.J."/>
            <person name="Petzold A."/>
            <person name="Susuki M."/>
            <person name="Suzuki K.-i.T."/>
            <person name="Hayashi T."/>
            <person name="Toyoda A."/>
            <person name="Oliveira C."/>
            <person name="Osipova E."/>
            <person name="Leigh N.D."/>
            <person name="Simon A."/>
            <person name="Yun M.H."/>
        </authorList>
    </citation>
    <scope>NUCLEOTIDE SEQUENCE</scope>
    <source>
        <strain evidence="1">20211129_DDA</strain>
        <tissue evidence="1">Liver</tissue>
    </source>
</reference>
<dbReference type="Proteomes" id="UP001066276">
    <property type="component" value="Chromosome 1_1"/>
</dbReference>
<gene>
    <name evidence="1" type="ORF">NDU88_006292</name>
</gene>
<accession>A0AAV7X3A8</accession>
<proteinExistence type="predicted"/>
<dbReference type="AlphaFoldDB" id="A0AAV7X3A8"/>
<protein>
    <submittedName>
        <fullName evidence="1">Uncharacterized protein</fullName>
    </submittedName>
</protein>